<sequence>MLGQQKKDIIFPGIRRPEGLEVVGVTLKVDPAVQLMIAETKKELLMVRLHAVLARVLFPLSSC</sequence>
<organism evidence="1 2">
    <name type="scientific">Carex littledalei</name>
    <dbReference type="NCBI Taxonomy" id="544730"/>
    <lineage>
        <taxon>Eukaryota</taxon>
        <taxon>Viridiplantae</taxon>
        <taxon>Streptophyta</taxon>
        <taxon>Embryophyta</taxon>
        <taxon>Tracheophyta</taxon>
        <taxon>Spermatophyta</taxon>
        <taxon>Magnoliopsida</taxon>
        <taxon>Liliopsida</taxon>
        <taxon>Poales</taxon>
        <taxon>Cyperaceae</taxon>
        <taxon>Cyperoideae</taxon>
        <taxon>Cariceae</taxon>
        <taxon>Carex</taxon>
        <taxon>Carex subgen. Euthyceras</taxon>
    </lineage>
</organism>
<accession>A0A833R0M4</accession>
<protein>
    <submittedName>
        <fullName evidence="1">Uncharacterized protein</fullName>
    </submittedName>
</protein>
<evidence type="ECO:0000313" key="2">
    <source>
        <dbReference type="Proteomes" id="UP000623129"/>
    </source>
</evidence>
<dbReference type="EMBL" id="SWLB01000012">
    <property type="protein sequence ID" value="KAF3331308.1"/>
    <property type="molecule type" value="Genomic_DNA"/>
</dbReference>
<dbReference type="Proteomes" id="UP000623129">
    <property type="component" value="Unassembled WGS sequence"/>
</dbReference>
<keyword evidence="2" id="KW-1185">Reference proteome</keyword>
<name>A0A833R0M4_9POAL</name>
<dbReference type="AlphaFoldDB" id="A0A833R0M4"/>
<reference evidence="1" key="1">
    <citation type="submission" date="2020-01" db="EMBL/GenBank/DDBJ databases">
        <title>Genome sequence of Kobresia littledalei, the first chromosome-level genome in the family Cyperaceae.</title>
        <authorList>
            <person name="Qu G."/>
        </authorList>
    </citation>
    <scope>NUCLEOTIDE SEQUENCE</scope>
    <source>
        <strain evidence="1">C.B.Clarke</strain>
        <tissue evidence="1">Leaf</tissue>
    </source>
</reference>
<proteinExistence type="predicted"/>
<evidence type="ECO:0000313" key="1">
    <source>
        <dbReference type="EMBL" id="KAF3331308.1"/>
    </source>
</evidence>
<gene>
    <name evidence="1" type="ORF">FCM35_KLT02714</name>
</gene>
<comment type="caution">
    <text evidence="1">The sequence shown here is derived from an EMBL/GenBank/DDBJ whole genome shotgun (WGS) entry which is preliminary data.</text>
</comment>